<dbReference type="OrthoDB" id="4023585at2759"/>
<comment type="caution">
    <text evidence="2">The sequence shown here is derived from an EMBL/GenBank/DDBJ whole genome shotgun (WGS) entry which is preliminary data.</text>
</comment>
<organism evidence="2 3">
    <name type="scientific">Massariosphaeria phaeospora</name>
    <dbReference type="NCBI Taxonomy" id="100035"/>
    <lineage>
        <taxon>Eukaryota</taxon>
        <taxon>Fungi</taxon>
        <taxon>Dikarya</taxon>
        <taxon>Ascomycota</taxon>
        <taxon>Pezizomycotina</taxon>
        <taxon>Dothideomycetes</taxon>
        <taxon>Pleosporomycetidae</taxon>
        <taxon>Pleosporales</taxon>
        <taxon>Pleosporales incertae sedis</taxon>
        <taxon>Massariosphaeria</taxon>
    </lineage>
</organism>
<dbReference type="Proteomes" id="UP000481861">
    <property type="component" value="Unassembled WGS sequence"/>
</dbReference>
<sequence>MFRTAIARQARLFSTSPVVRKSPVETVKDAAKAVDRAVSDVAVKGIEKGEQAAQTIKEVTPNSAAEAKGQANEVAGQAKGKASQVAGQASELSGEAKGKASELSGEAKGKAQELKGEAKAKTY</sequence>
<evidence type="ECO:0000313" key="3">
    <source>
        <dbReference type="Proteomes" id="UP000481861"/>
    </source>
</evidence>
<feature type="region of interest" description="Disordered" evidence="1">
    <location>
        <begin position="57"/>
        <end position="123"/>
    </location>
</feature>
<accession>A0A7C8I4Z6</accession>
<dbReference type="AlphaFoldDB" id="A0A7C8I4Z6"/>
<reference evidence="2 3" key="1">
    <citation type="submission" date="2020-01" db="EMBL/GenBank/DDBJ databases">
        <authorList>
            <consortium name="DOE Joint Genome Institute"/>
            <person name="Haridas S."/>
            <person name="Albert R."/>
            <person name="Binder M."/>
            <person name="Bloem J."/>
            <person name="Labutti K."/>
            <person name="Salamov A."/>
            <person name="Andreopoulos B."/>
            <person name="Baker S.E."/>
            <person name="Barry K."/>
            <person name="Bills G."/>
            <person name="Bluhm B.H."/>
            <person name="Cannon C."/>
            <person name="Castanera R."/>
            <person name="Culley D.E."/>
            <person name="Daum C."/>
            <person name="Ezra D."/>
            <person name="Gonzalez J.B."/>
            <person name="Henrissat B."/>
            <person name="Kuo A."/>
            <person name="Liang C."/>
            <person name="Lipzen A."/>
            <person name="Lutzoni F."/>
            <person name="Magnuson J."/>
            <person name="Mondo S."/>
            <person name="Nolan M."/>
            <person name="Ohm R."/>
            <person name="Pangilinan J."/>
            <person name="Park H.-J.H."/>
            <person name="Ramirez L."/>
            <person name="Alfaro M."/>
            <person name="Sun H."/>
            <person name="Tritt A."/>
            <person name="Yoshinaga Y."/>
            <person name="Zwiers L.-H.L."/>
            <person name="Turgeon B.G."/>
            <person name="Goodwin S.B."/>
            <person name="Spatafora J.W."/>
            <person name="Crous P.W."/>
            <person name="Grigoriev I.V."/>
        </authorList>
    </citation>
    <scope>NUCLEOTIDE SEQUENCE [LARGE SCALE GENOMIC DNA]</scope>
    <source>
        <strain evidence="2 3">CBS 611.86</strain>
    </source>
</reference>
<proteinExistence type="predicted"/>
<name>A0A7C8I4Z6_9PLEO</name>
<protein>
    <recommendedName>
        <fullName evidence="4">LEA domain protein</fullName>
    </recommendedName>
</protein>
<keyword evidence="3" id="KW-1185">Reference proteome</keyword>
<evidence type="ECO:0008006" key="4">
    <source>
        <dbReference type="Google" id="ProtNLM"/>
    </source>
</evidence>
<dbReference type="EMBL" id="JAADJZ010000012">
    <property type="protein sequence ID" value="KAF2870974.1"/>
    <property type="molecule type" value="Genomic_DNA"/>
</dbReference>
<evidence type="ECO:0000256" key="1">
    <source>
        <dbReference type="SAM" id="MobiDB-lite"/>
    </source>
</evidence>
<feature type="compositionally biased region" description="Basic and acidic residues" evidence="1">
    <location>
        <begin position="94"/>
        <end position="123"/>
    </location>
</feature>
<evidence type="ECO:0000313" key="2">
    <source>
        <dbReference type="EMBL" id="KAF2870974.1"/>
    </source>
</evidence>
<gene>
    <name evidence="2" type="ORF">BDV95DRAFT_544698</name>
</gene>